<dbReference type="EMBL" id="METD01000001">
    <property type="protein sequence ID" value="OGB73339.1"/>
    <property type="molecule type" value="Genomic_DNA"/>
</dbReference>
<gene>
    <name evidence="2" type="ORF">A3K51_00460</name>
</gene>
<keyword evidence="1" id="KW-0472">Membrane</keyword>
<sequence length="130" mass="14364">MNSQLIRMLQLIVLLGGVAFAAYNVGHEVASHINPFTTTCVYGGIVFVIALLWAISVTVPKSRYWHNWLLGAGALFGWINWAIFNWTFYNQTTCPLNCVASSPWTAPCLYGASLFTLALIAGLRLNLAKR</sequence>
<evidence type="ECO:0000313" key="2">
    <source>
        <dbReference type="EMBL" id="OGB73339.1"/>
    </source>
</evidence>
<feature type="transmembrane region" description="Helical" evidence="1">
    <location>
        <begin position="31"/>
        <end position="55"/>
    </location>
</feature>
<evidence type="ECO:0000256" key="1">
    <source>
        <dbReference type="SAM" id="Phobius"/>
    </source>
</evidence>
<dbReference type="Proteomes" id="UP000178085">
    <property type="component" value="Unassembled WGS sequence"/>
</dbReference>
<evidence type="ECO:0000313" key="3">
    <source>
        <dbReference type="Proteomes" id="UP000178085"/>
    </source>
</evidence>
<accession>A0A1F4NPG3</accession>
<feature type="transmembrane region" description="Helical" evidence="1">
    <location>
        <begin position="67"/>
        <end position="89"/>
    </location>
</feature>
<comment type="caution">
    <text evidence="2">The sequence shown here is derived from an EMBL/GenBank/DDBJ whole genome shotgun (WGS) entry which is preliminary data.</text>
</comment>
<keyword evidence="1" id="KW-1133">Transmembrane helix</keyword>
<dbReference type="AlphaFoldDB" id="A0A1F4NPG3"/>
<reference evidence="2 3" key="1">
    <citation type="journal article" date="2016" name="Nat. Commun.">
        <title>Thousands of microbial genomes shed light on interconnected biogeochemical processes in an aquifer system.</title>
        <authorList>
            <person name="Anantharaman K."/>
            <person name="Brown C.T."/>
            <person name="Hug L.A."/>
            <person name="Sharon I."/>
            <person name="Castelle C.J."/>
            <person name="Probst A.J."/>
            <person name="Thomas B.C."/>
            <person name="Singh A."/>
            <person name="Wilkins M.J."/>
            <person name="Karaoz U."/>
            <person name="Brodie E.L."/>
            <person name="Williams K.H."/>
            <person name="Hubbard S.S."/>
            <person name="Banfield J.F."/>
        </authorList>
    </citation>
    <scope>NUCLEOTIDE SEQUENCE [LARGE SCALE GENOMIC DNA]</scope>
</reference>
<proteinExistence type="predicted"/>
<keyword evidence="1" id="KW-0812">Transmembrane</keyword>
<organism evidence="2 3">
    <name type="scientific">candidate division Kazan bacterium RIFCSPLOWO2_01_FULL_45_19</name>
    <dbReference type="NCBI Taxonomy" id="1798538"/>
    <lineage>
        <taxon>Bacteria</taxon>
        <taxon>Bacteria division Kazan-3B-28</taxon>
    </lineage>
</organism>
<name>A0A1F4NPG3_UNCK3</name>
<feature type="transmembrane region" description="Helical" evidence="1">
    <location>
        <begin position="109"/>
        <end position="127"/>
    </location>
</feature>
<protein>
    <submittedName>
        <fullName evidence="2">Uncharacterized protein</fullName>
    </submittedName>
</protein>